<evidence type="ECO:0000256" key="17">
    <source>
        <dbReference type="PIRSR" id="PIRSR600823-5"/>
    </source>
</evidence>
<dbReference type="GO" id="GO:0006979">
    <property type="term" value="P:response to oxidative stress"/>
    <property type="evidence" value="ECO:0007669"/>
    <property type="project" value="UniProtKB-UniRule"/>
</dbReference>
<dbReference type="Gene3D" id="1.10.520.10">
    <property type="match status" value="2"/>
</dbReference>
<reference evidence="22" key="1">
    <citation type="journal article" date="2009" name="Science">
        <title>The B73 maize genome: complexity, diversity, and dynamics.</title>
        <authorList>
            <person name="Schnable P.S."/>
            <person name="Ware D."/>
            <person name="Fulton R.S."/>
            <person name="Stein J.C."/>
            <person name="Wei F."/>
            <person name="Pasternak S."/>
            <person name="Liang C."/>
            <person name="Zhang J."/>
            <person name="Fulton L."/>
            <person name="Graves T.A."/>
            <person name="Minx P."/>
            <person name="Reily A.D."/>
            <person name="Courtney L."/>
            <person name="Kruchowski S.S."/>
            <person name="Tomlinson C."/>
            <person name="Strong C."/>
            <person name="Delehaunty K."/>
            <person name="Fronick C."/>
            <person name="Courtney B."/>
            <person name="Rock S.M."/>
            <person name="Belter E."/>
            <person name="Du F."/>
            <person name="Kim K."/>
            <person name="Abbott R.M."/>
            <person name="Cotton M."/>
            <person name="Levy A."/>
            <person name="Marchetto P."/>
            <person name="Ochoa K."/>
            <person name="Jackson S.M."/>
            <person name="Gillam B."/>
            <person name="Chen W."/>
            <person name="Yan L."/>
            <person name="Higginbotham J."/>
            <person name="Cardenas M."/>
            <person name="Waligorski J."/>
            <person name="Applebaum E."/>
            <person name="Phelps L."/>
            <person name="Falcone J."/>
            <person name="Kanchi K."/>
            <person name="Thane T."/>
            <person name="Scimone A."/>
            <person name="Thane N."/>
            <person name="Henke J."/>
            <person name="Wang T."/>
            <person name="Ruppert J."/>
            <person name="Shah N."/>
            <person name="Rotter K."/>
            <person name="Hodges J."/>
            <person name="Ingenthron E."/>
            <person name="Cordes M."/>
            <person name="Kohlberg S."/>
            <person name="Sgro J."/>
            <person name="Delgado B."/>
            <person name="Mead K."/>
            <person name="Chinwalla A."/>
            <person name="Leonard S."/>
            <person name="Crouse K."/>
            <person name="Collura K."/>
            <person name="Kudrna D."/>
            <person name="Currie J."/>
            <person name="He R."/>
            <person name="Angelova A."/>
            <person name="Rajasekar S."/>
            <person name="Mueller T."/>
            <person name="Lomeli R."/>
            <person name="Scara G."/>
            <person name="Ko A."/>
            <person name="Delaney K."/>
            <person name="Wissotski M."/>
            <person name="Lopez G."/>
            <person name="Campos D."/>
            <person name="Braidotti M."/>
            <person name="Ashley E."/>
            <person name="Golser W."/>
            <person name="Kim H."/>
            <person name="Lee S."/>
            <person name="Lin J."/>
            <person name="Dujmic Z."/>
            <person name="Kim W."/>
            <person name="Talag J."/>
            <person name="Zuccolo A."/>
            <person name="Fan C."/>
            <person name="Sebastian A."/>
            <person name="Kramer M."/>
            <person name="Spiegel L."/>
            <person name="Nascimento L."/>
            <person name="Zutavern T."/>
            <person name="Miller B."/>
            <person name="Ambroise C."/>
            <person name="Muller S."/>
            <person name="Spooner W."/>
            <person name="Narechania A."/>
            <person name="Ren L."/>
            <person name="Wei S."/>
            <person name="Kumari S."/>
            <person name="Faga B."/>
            <person name="Levy M.J."/>
            <person name="McMahan L."/>
            <person name="Van Buren P."/>
            <person name="Vaughn M.W."/>
            <person name="Ying K."/>
            <person name="Yeh C.-T."/>
            <person name="Emrich S.J."/>
            <person name="Jia Y."/>
            <person name="Kalyanaraman A."/>
            <person name="Hsia A.-P."/>
            <person name="Barbazuk W.B."/>
            <person name="Baucom R.S."/>
            <person name="Brutnell T.P."/>
            <person name="Carpita N.C."/>
            <person name="Chaparro C."/>
            <person name="Chia J.-M."/>
            <person name="Deragon J.-M."/>
            <person name="Estill J.C."/>
            <person name="Fu Y."/>
            <person name="Jeddeloh J.A."/>
            <person name="Han Y."/>
            <person name="Lee H."/>
            <person name="Li P."/>
            <person name="Lisch D.R."/>
            <person name="Liu S."/>
            <person name="Liu Z."/>
            <person name="Nagel D.H."/>
            <person name="McCann M.C."/>
            <person name="SanMiguel P."/>
            <person name="Myers A.M."/>
            <person name="Nettleton D."/>
            <person name="Nguyen J."/>
            <person name="Penning B.W."/>
            <person name="Ponnala L."/>
            <person name="Schneider K.L."/>
            <person name="Schwartz D.C."/>
            <person name="Sharma A."/>
            <person name="Soderlund C."/>
            <person name="Springer N.M."/>
            <person name="Sun Q."/>
            <person name="Wang H."/>
            <person name="Waterman M."/>
            <person name="Westerman R."/>
            <person name="Wolfgruber T.K."/>
            <person name="Yang L."/>
            <person name="Yu Y."/>
            <person name="Zhang L."/>
            <person name="Zhou S."/>
            <person name="Zhu Q."/>
            <person name="Bennetzen J.L."/>
            <person name="Dawe R.K."/>
            <person name="Jiang J."/>
            <person name="Jiang N."/>
            <person name="Presting G.G."/>
            <person name="Wessler S.R."/>
            <person name="Aluru S."/>
            <person name="Martienssen R.A."/>
            <person name="Clifton S.W."/>
            <person name="McCombie W.R."/>
            <person name="Wing R.A."/>
            <person name="Wilson R.K."/>
        </authorList>
    </citation>
    <scope>NUCLEOTIDE SEQUENCE [LARGE SCALE GENOMIC DNA]</scope>
    <source>
        <strain evidence="22">cv. B73</strain>
    </source>
</reference>
<comment type="cofactor">
    <cofactor evidence="15 18">
        <name>heme b</name>
        <dbReference type="ChEBI" id="CHEBI:60344"/>
    </cofactor>
    <text evidence="15 18">Binds 1 heme b (iron(II)-protoporphyrin IX) group per subunit.</text>
</comment>
<evidence type="ECO:0000256" key="12">
    <source>
        <dbReference type="ARBA" id="ARBA00023324"/>
    </source>
</evidence>
<name>A0A804PHS4_MAIZE</name>
<evidence type="ECO:0000256" key="6">
    <source>
        <dbReference type="ARBA" id="ARBA00022723"/>
    </source>
</evidence>
<dbReference type="GO" id="GO:0046872">
    <property type="term" value="F:metal ion binding"/>
    <property type="evidence" value="ECO:0007669"/>
    <property type="project" value="UniProtKB-UniRule"/>
</dbReference>
<evidence type="ECO:0000256" key="19">
    <source>
        <dbReference type="SAM" id="MobiDB-lite"/>
    </source>
</evidence>
<dbReference type="GO" id="GO:0005576">
    <property type="term" value="C:extracellular region"/>
    <property type="evidence" value="ECO:0007669"/>
    <property type="project" value="UniProtKB-SubCell"/>
</dbReference>
<feature type="site" description="Transition state stabilizer" evidence="16">
    <location>
        <position position="62"/>
    </location>
</feature>
<gene>
    <name evidence="21" type="primary">LOC100279673</name>
</gene>
<evidence type="ECO:0000256" key="3">
    <source>
        <dbReference type="ARBA" id="ARBA00006873"/>
    </source>
</evidence>
<dbReference type="EnsemblPlants" id="Zm00001eb238780_T004">
    <property type="protein sequence ID" value="Zm00001eb238780_P004"/>
    <property type="gene ID" value="Zm00001eb238780"/>
</dbReference>
<comment type="cofactor">
    <cofactor evidence="15 18">
        <name>Ca(2+)</name>
        <dbReference type="ChEBI" id="CHEBI:29108"/>
    </cofactor>
    <text evidence="15 18">Binds 2 calcium ions per subunit.</text>
</comment>
<feature type="region of interest" description="Disordered" evidence="19">
    <location>
        <begin position="116"/>
        <end position="175"/>
    </location>
</feature>
<feature type="binding site" evidence="15">
    <location>
        <position position="208"/>
    </location>
    <ligand>
        <name>Ca(2+)</name>
        <dbReference type="ChEBI" id="CHEBI:29108"/>
        <label>2</label>
    </ligand>
</feature>
<keyword evidence="5 18" id="KW-0349">Heme</keyword>
<keyword evidence="4 18" id="KW-0575">Peroxidase</keyword>
<dbReference type="InParanoid" id="A0A804PHS4"/>
<feature type="active site" description="Proton acceptor" evidence="13">
    <location>
        <position position="66"/>
    </location>
</feature>
<accession>A0A804PHS4</accession>
<dbReference type="GO" id="GO:0140825">
    <property type="term" value="F:lactoperoxidase activity"/>
    <property type="evidence" value="ECO:0007669"/>
    <property type="project" value="UniProtKB-EC"/>
</dbReference>
<evidence type="ECO:0000256" key="1">
    <source>
        <dbReference type="ARBA" id="ARBA00000189"/>
    </source>
</evidence>
<sequence>MARRLLAAVAIVVVAAALACGAGAQLSAGFYSSSCPAVHSIVRQAMSQAVTNNTRSAAAVLRVFFHDCFVNVSKSDHALLIRSIYYSTVLYVIRWPFVFPPCCRAATPRCCWTTRPRRPARRAPAPTPAAPPSASTSSTPSRRRSRPPAPPPSPAPTSWRSPRATASTCTGAATDLPGPDSDLAGLVAGFAAKGLSPRDLAALSGAHTVGMARCASFRTRVYCDDNVSPAFAAQQRQACPSADADDALAPLDSLTPDQFDNGYYRSLMAGAGLLHSDQELFSNGALDSLVRLYGTNADAFSSDFAASMVKLGNIGPLTGSAGETRRPNRSGQHCGVRPWADHSRHHPVTVRILAGKTSVPARRARQA</sequence>
<evidence type="ECO:0000259" key="20">
    <source>
        <dbReference type="PROSITE" id="PS50873"/>
    </source>
</evidence>
<evidence type="ECO:0000256" key="18">
    <source>
        <dbReference type="RuleBase" id="RU362060"/>
    </source>
</evidence>
<comment type="similarity">
    <text evidence="3">Belongs to the peroxidase family. Ascorbate peroxidase subfamily.</text>
</comment>
<evidence type="ECO:0000313" key="21">
    <source>
        <dbReference type="EnsemblPlants" id="Zm00001eb238780_P004"/>
    </source>
</evidence>
<keyword evidence="6 15" id="KW-0479">Metal-binding</keyword>
<dbReference type="GO" id="GO:0004601">
    <property type="term" value="F:peroxidase activity"/>
    <property type="evidence" value="ECO:0000318"/>
    <property type="project" value="GO_Central"/>
</dbReference>
<feature type="disulfide bond" evidence="17">
    <location>
        <begin position="214"/>
        <end position="239"/>
    </location>
</feature>
<dbReference type="InterPro" id="IPR019794">
    <property type="entry name" value="Peroxidases_AS"/>
</dbReference>
<dbReference type="PRINTS" id="PR00458">
    <property type="entry name" value="PEROXIDASE"/>
</dbReference>
<evidence type="ECO:0000256" key="2">
    <source>
        <dbReference type="ARBA" id="ARBA00004613"/>
    </source>
</evidence>
<protein>
    <recommendedName>
        <fullName evidence="18">Peroxidase</fullName>
        <ecNumber evidence="18">1.11.1.7</ecNumber>
    </recommendedName>
</protein>
<evidence type="ECO:0007829" key="23">
    <source>
        <dbReference type="PeptideAtlas" id="A0A804PHS4"/>
    </source>
</evidence>
<dbReference type="SUPFAM" id="SSF48113">
    <property type="entry name" value="Heme-dependent peroxidases"/>
    <property type="match status" value="2"/>
</dbReference>
<dbReference type="OrthoDB" id="2113341at2759"/>
<evidence type="ECO:0000256" key="11">
    <source>
        <dbReference type="ARBA" id="ARBA00023283"/>
    </source>
</evidence>
<dbReference type="PROSITE" id="PS51257">
    <property type="entry name" value="PROKAR_LIPOPROTEIN"/>
    <property type="match status" value="1"/>
</dbReference>
<evidence type="ECO:0000256" key="14">
    <source>
        <dbReference type="PIRSR" id="PIRSR600823-2"/>
    </source>
</evidence>
<feature type="binding site" evidence="15">
    <location>
        <position position="255"/>
    </location>
    <ligand>
        <name>Ca(2+)</name>
        <dbReference type="ChEBI" id="CHEBI:29108"/>
        <label>2</label>
    </ligand>
</feature>
<comment type="function">
    <text evidence="18">Removal of H(2)O(2), oxidation of toxic reductants, biosynthesis and degradation of lignin, suberization, auxin catabolism, response to environmental stresses such as wounding, pathogen attack and oxidative stress.</text>
</comment>
<dbReference type="GO" id="GO:0009505">
    <property type="term" value="C:plant-type cell wall"/>
    <property type="evidence" value="ECO:0000318"/>
    <property type="project" value="GO_Central"/>
</dbReference>
<keyword evidence="18" id="KW-0964">Secreted</keyword>
<keyword evidence="23" id="KW-1267">Proteomics identification</keyword>
<evidence type="ECO:0000256" key="7">
    <source>
        <dbReference type="ARBA" id="ARBA00022837"/>
    </source>
</evidence>
<dbReference type="PROSITE" id="PS00435">
    <property type="entry name" value="PEROXIDASE_1"/>
    <property type="match status" value="1"/>
</dbReference>
<dbReference type="Proteomes" id="UP000007305">
    <property type="component" value="Chromosome 5"/>
</dbReference>
<evidence type="ECO:0000256" key="16">
    <source>
        <dbReference type="PIRSR" id="PIRSR600823-4"/>
    </source>
</evidence>
<keyword evidence="22" id="KW-1185">Reference proteome</keyword>
<feature type="binding site" evidence="15">
    <location>
        <position position="70"/>
    </location>
    <ligand>
        <name>Ca(2+)</name>
        <dbReference type="ChEBI" id="CHEBI:29108"/>
        <label>1</label>
    </ligand>
</feature>
<dbReference type="EC" id="1.11.1.7" evidence="18"/>
<dbReference type="PROSITE" id="PS50873">
    <property type="entry name" value="PEROXIDASE_4"/>
    <property type="match status" value="1"/>
</dbReference>
<feature type="binding site" evidence="15">
    <location>
        <position position="67"/>
    </location>
    <ligand>
        <name>Ca(2+)</name>
        <dbReference type="ChEBI" id="CHEBI:29108"/>
        <label>1</label>
    </ligand>
</feature>
<evidence type="ECO:0000256" key="13">
    <source>
        <dbReference type="PIRSR" id="PIRSR600823-1"/>
    </source>
</evidence>
<keyword evidence="8 18" id="KW-0560">Oxidoreductase</keyword>
<feature type="chain" id="PRO_5033111777" description="Peroxidase" evidence="18">
    <location>
        <begin position="25"/>
        <end position="367"/>
    </location>
</feature>
<dbReference type="Pfam" id="PF00141">
    <property type="entry name" value="peroxidase"/>
    <property type="match status" value="1"/>
</dbReference>
<comment type="similarity">
    <text evidence="18">Belongs to the peroxidase family. Classical plant (class III) peroxidase subfamily.</text>
</comment>
<keyword evidence="9 15" id="KW-0408">Iron</keyword>
<dbReference type="FunFam" id="1.10.420.10:FF:000001">
    <property type="entry name" value="Peroxidase"/>
    <property type="match status" value="1"/>
</dbReference>
<feature type="region of interest" description="Disordered" evidence="19">
    <location>
        <begin position="319"/>
        <end position="341"/>
    </location>
</feature>
<feature type="domain" description="Plant heme peroxidase family profile" evidence="20">
    <location>
        <begin position="25"/>
        <end position="332"/>
    </location>
</feature>
<evidence type="ECO:0000313" key="22">
    <source>
        <dbReference type="Proteomes" id="UP000007305"/>
    </source>
</evidence>
<evidence type="ECO:0000256" key="8">
    <source>
        <dbReference type="ARBA" id="ARBA00023002"/>
    </source>
</evidence>
<dbReference type="GO" id="GO:0020037">
    <property type="term" value="F:heme binding"/>
    <property type="evidence" value="ECO:0007669"/>
    <property type="project" value="UniProtKB-UniRule"/>
</dbReference>
<evidence type="ECO:0000256" key="9">
    <source>
        <dbReference type="ARBA" id="ARBA00023004"/>
    </source>
</evidence>
<comment type="catalytic activity">
    <reaction evidence="1 18">
        <text>2 a phenolic donor + H2O2 = 2 a phenolic radical donor + 2 H2O</text>
        <dbReference type="Rhea" id="RHEA:56136"/>
        <dbReference type="ChEBI" id="CHEBI:15377"/>
        <dbReference type="ChEBI" id="CHEBI:16240"/>
        <dbReference type="ChEBI" id="CHEBI:139520"/>
        <dbReference type="ChEBI" id="CHEBI:139521"/>
        <dbReference type="EC" id="1.11.1.7"/>
    </reaction>
</comment>
<feature type="binding site" evidence="15">
    <location>
        <position position="260"/>
    </location>
    <ligand>
        <name>Ca(2+)</name>
        <dbReference type="ChEBI" id="CHEBI:29108"/>
        <label>2</label>
    </ligand>
</feature>
<evidence type="ECO:0000256" key="4">
    <source>
        <dbReference type="ARBA" id="ARBA00022559"/>
    </source>
</evidence>
<reference evidence="21" key="3">
    <citation type="submission" date="2021-05" db="UniProtKB">
        <authorList>
            <consortium name="EnsemblPlants"/>
        </authorList>
    </citation>
    <scope>IDENTIFICATION</scope>
    <source>
        <strain evidence="21">cv. B73</strain>
    </source>
</reference>
<keyword evidence="7 15" id="KW-0106">Calcium</keyword>
<dbReference type="InterPro" id="IPR000823">
    <property type="entry name" value="Peroxidase_pln"/>
</dbReference>
<organism evidence="21 22">
    <name type="scientific">Zea mays</name>
    <name type="common">Maize</name>
    <dbReference type="NCBI Taxonomy" id="4577"/>
    <lineage>
        <taxon>Eukaryota</taxon>
        <taxon>Viridiplantae</taxon>
        <taxon>Streptophyta</taxon>
        <taxon>Embryophyta</taxon>
        <taxon>Tracheophyta</taxon>
        <taxon>Spermatophyta</taxon>
        <taxon>Magnoliopsida</taxon>
        <taxon>Liliopsida</taxon>
        <taxon>Poales</taxon>
        <taxon>Poaceae</taxon>
        <taxon>PACMAD clade</taxon>
        <taxon>Panicoideae</taxon>
        <taxon>Andropogonodae</taxon>
        <taxon>Andropogoneae</taxon>
        <taxon>Tripsacinae</taxon>
        <taxon>Zea</taxon>
    </lineage>
</organism>
<dbReference type="InterPro" id="IPR002016">
    <property type="entry name" value="Haem_peroxidase"/>
</dbReference>
<feature type="binding site" evidence="15">
    <location>
        <position position="252"/>
    </location>
    <ligand>
        <name>Ca(2+)</name>
        <dbReference type="ChEBI" id="CHEBI:29108"/>
        <label>2</label>
    </ligand>
</feature>
<feature type="binding site" evidence="14">
    <location>
        <position position="177"/>
    </location>
    <ligand>
        <name>substrate</name>
    </ligand>
</feature>
<keyword evidence="18" id="KW-0732">Signal</keyword>
<dbReference type="AlphaFoldDB" id="A0A804PHS4"/>
<dbReference type="Gene3D" id="1.10.420.10">
    <property type="entry name" value="Peroxidase, domain 2"/>
    <property type="match status" value="1"/>
</dbReference>
<evidence type="ECO:0000256" key="5">
    <source>
        <dbReference type="ARBA" id="ARBA00022617"/>
    </source>
</evidence>
<dbReference type="PROSITE" id="PS00436">
    <property type="entry name" value="PEROXIDASE_2"/>
    <property type="match status" value="1"/>
</dbReference>
<dbReference type="PRINTS" id="PR00461">
    <property type="entry name" value="PLPEROXIDASE"/>
</dbReference>
<comment type="subcellular location">
    <subcellularLocation>
        <location evidence="2 18">Secreted</location>
    </subcellularLocation>
</comment>
<keyword evidence="10 17" id="KW-1015">Disulfide bond</keyword>
<dbReference type="InterPro" id="IPR010255">
    <property type="entry name" value="Haem_peroxidase_sf"/>
</dbReference>
<reference evidence="21" key="2">
    <citation type="submission" date="2019-07" db="EMBL/GenBank/DDBJ databases">
        <authorList>
            <person name="Seetharam A."/>
            <person name="Woodhouse M."/>
            <person name="Cannon E."/>
        </authorList>
    </citation>
    <scope>NUCLEOTIDE SEQUENCE [LARGE SCALE GENOMIC DNA]</scope>
    <source>
        <strain evidence="21">cv. B73</strain>
    </source>
</reference>
<feature type="signal peptide" evidence="18">
    <location>
        <begin position="1"/>
        <end position="24"/>
    </location>
</feature>
<dbReference type="InterPro" id="IPR019793">
    <property type="entry name" value="Peroxidases_heam-ligand_BS"/>
</dbReference>
<feature type="binding site" description="axial binding residue" evidence="15">
    <location>
        <position position="207"/>
    </location>
    <ligand>
        <name>heme b</name>
        <dbReference type="ChEBI" id="CHEBI:60344"/>
    </ligand>
    <ligandPart>
        <name>Fe</name>
        <dbReference type="ChEBI" id="CHEBI:18248"/>
    </ligandPart>
</feature>
<dbReference type="Gramene" id="Zm00001eb238780_T004">
    <property type="protein sequence ID" value="Zm00001eb238780_P004"/>
    <property type="gene ID" value="Zm00001eb238780"/>
</dbReference>
<dbReference type="PANTHER" id="PTHR31388:SF220">
    <property type="entry name" value="PEROXIDASE"/>
    <property type="match status" value="1"/>
</dbReference>
<evidence type="ECO:0000256" key="15">
    <source>
        <dbReference type="PIRSR" id="PIRSR600823-3"/>
    </source>
</evidence>
<keyword evidence="11" id="KW-0873">Pyrrolidone carboxylic acid</keyword>
<evidence type="ECO:0000256" key="10">
    <source>
        <dbReference type="ARBA" id="ARBA00023157"/>
    </source>
</evidence>
<keyword evidence="12 18" id="KW-0376">Hydrogen peroxide</keyword>
<dbReference type="PANTHER" id="PTHR31388">
    <property type="entry name" value="PEROXIDASE 72-RELATED"/>
    <property type="match status" value="1"/>
</dbReference>
<feature type="binding site" evidence="15">
    <location>
        <position position="76"/>
    </location>
    <ligand>
        <name>Ca(2+)</name>
        <dbReference type="ChEBI" id="CHEBI:29108"/>
        <label>1</label>
    </ligand>
</feature>
<proteinExistence type="evidence at protein level"/>
<dbReference type="GO" id="GO:0042744">
    <property type="term" value="P:hydrogen peroxide catabolic process"/>
    <property type="evidence" value="ECO:0007669"/>
    <property type="project" value="UniProtKB-KW"/>
</dbReference>